<dbReference type="AlphaFoldDB" id="A0A921S2K9"/>
<dbReference type="InterPro" id="IPR050452">
    <property type="entry name" value="Metacaspase"/>
</dbReference>
<dbReference type="Gramene" id="OQU92488">
    <property type="protein sequence ID" value="OQU92488"/>
    <property type="gene ID" value="SORBI_3001G351100"/>
</dbReference>
<dbReference type="Pfam" id="PF00656">
    <property type="entry name" value="Peptidase_C14"/>
    <property type="match status" value="1"/>
</dbReference>
<evidence type="ECO:0000313" key="5">
    <source>
        <dbReference type="Proteomes" id="UP000807115"/>
    </source>
</evidence>
<dbReference type="Gramene" id="EER92183">
    <property type="protein sequence ID" value="EER92183"/>
    <property type="gene ID" value="SORBI_3001G351100"/>
</dbReference>
<dbReference type="OrthoDB" id="3223806at2759"/>
<dbReference type="Gene3D" id="3.40.50.12660">
    <property type="match status" value="1"/>
</dbReference>
<protein>
    <submittedName>
        <fullName evidence="4">Uncharacterized protein</fullName>
    </submittedName>
</protein>
<reference evidence="4" key="1">
    <citation type="journal article" date="2019" name="BMC Genomics">
        <title>A new reference genome for Sorghum bicolor reveals high levels of sequence similarity between sweet and grain genotypes: implications for the genetics of sugar metabolism.</title>
        <authorList>
            <person name="Cooper E.A."/>
            <person name="Brenton Z.W."/>
            <person name="Flinn B.S."/>
            <person name="Jenkins J."/>
            <person name="Shu S."/>
            <person name="Flowers D."/>
            <person name="Luo F."/>
            <person name="Wang Y."/>
            <person name="Xia P."/>
            <person name="Barry K."/>
            <person name="Daum C."/>
            <person name="Lipzen A."/>
            <person name="Yoshinaga Y."/>
            <person name="Schmutz J."/>
            <person name="Saski C."/>
            <person name="Vermerris W."/>
            <person name="Kresovich S."/>
        </authorList>
    </citation>
    <scope>NUCLEOTIDE SEQUENCE</scope>
</reference>
<name>A0A921S2K9_SORBI</name>
<comment type="caution">
    <text evidence="4">The sequence shown here is derived from an EMBL/GenBank/DDBJ whole genome shotgun (WGS) entry which is preliminary data.</text>
</comment>
<evidence type="ECO:0000259" key="3">
    <source>
        <dbReference type="Pfam" id="PF06943"/>
    </source>
</evidence>
<dbReference type="KEGG" id="sbi:8077117"/>
<dbReference type="PANTHER" id="PTHR48104">
    <property type="entry name" value="METACASPASE-4"/>
    <property type="match status" value="1"/>
</dbReference>
<dbReference type="Proteomes" id="UP000807115">
    <property type="component" value="Chromosome 1"/>
</dbReference>
<dbReference type="Gramene" id="OQU92487">
    <property type="protein sequence ID" value="OQU92487"/>
    <property type="gene ID" value="SORBI_3001G351100"/>
</dbReference>
<evidence type="ECO:0000313" key="4">
    <source>
        <dbReference type="EMBL" id="KAG0550868.1"/>
    </source>
</evidence>
<dbReference type="SUPFAM" id="SSF52129">
    <property type="entry name" value="Caspase-like"/>
    <property type="match status" value="1"/>
</dbReference>
<dbReference type="InterPro" id="IPR011600">
    <property type="entry name" value="Pept_C14_caspase"/>
</dbReference>
<sequence>MASARPPQAQAQRTMWCGGCGAYLSVAPGARSVRCGLCHTVTRVERRRPHGLHHATVGFIKGLINAFTSPQPASGSPRAALQEQVPAARSASFPRVRGCKKRALLVGISYAATKYELRGAVNDVNCMSYLLRERFGFPADCILVLTQEDKDAARVPTRANLMRALRWLVDGTSAGDSLVFHFSGHGVQKLDRDGDEADGYDEALCPVDFEDPRGGGGVILDDEINATIVRPLGKGVKLHAIVDTCHSGTILDLPYLCRLSRTGYWQWENQQTTRLSSSSGGGGETATSKCTSGGLAISISGCGDSQTSQDTTAFSGSASTGAMTYSFIKAVESEPGTTYGRLLTAMRATIRDNGGEFGIPGPIGTFFRRVITFSCAQEPQLCASETFDIYRKPFLL</sequence>
<dbReference type="PANTHER" id="PTHR48104:SF42">
    <property type="entry name" value="OS03G0389000 PROTEIN"/>
    <property type="match status" value="1"/>
</dbReference>
<accession>A0A921S2K9</accession>
<dbReference type="EMBL" id="CM027680">
    <property type="protein sequence ID" value="KAG0550868.1"/>
    <property type="molecule type" value="Genomic_DNA"/>
</dbReference>
<dbReference type="FunFam" id="3.40.50.12660:FF:000001">
    <property type="entry name" value="Metacaspase-1"/>
    <property type="match status" value="1"/>
</dbReference>
<reference evidence="4" key="2">
    <citation type="submission" date="2020-10" db="EMBL/GenBank/DDBJ databases">
        <authorList>
            <person name="Cooper E.A."/>
            <person name="Brenton Z.W."/>
            <person name="Flinn B.S."/>
            <person name="Jenkins J."/>
            <person name="Shu S."/>
            <person name="Flowers D."/>
            <person name="Luo F."/>
            <person name="Wang Y."/>
            <person name="Xia P."/>
            <person name="Barry K."/>
            <person name="Daum C."/>
            <person name="Lipzen A."/>
            <person name="Yoshinaga Y."/>
            <person name="Schmutz J."/>
            <person name="Saski C."/>
            <person name="Vermerris W."/>
            <person name="Kresovich S."/>
        </authorList>
    </citation>
    <scope>NUCLEOTIDE SEQUENCE</scope>
</reference>
<evidence type="ECO:0000259" key="2">
    <source>
        <dbReference type="Pfam" id="PF00656"/>
    </source>
</evidence>
<evidence type="ECO:0000256" key="1">
    <source>
        <dbReference type="ARBA" id="ARBA00009005"/>
    </source>
</evidence>
<dbReference type="Pfam" id="PF06943">
    <property type="entry name" value="zf-LSD1"/>
    <property type="match status" value="1"/>
</dbReference>
<dbReference type="InterPro" id="IPR029030">
    <property type="entry name" value="Caspase-like_dom_sf"/>
</dbReference>
<feature type="domain" description="Peptidase C14 caspase" evidence="2">
    <location>
        <begin position="100"/>
        <end position="384"/>
    </location>
</feature>
<dbReference type="GO" id="GO:0004197">
    <property type="term" value="F:cysteine-type endopeptidase activity"/>
    <property type="evidence" value="ECO:0007669"/>
    <property type="project" value="InterPro"/>
</dbReference>
<organism evidence="4 5">
    <name type="scientific">Sorghum bicolor</name>
    <name type="common">Sorghum</name>
    <name type="synonym">Sorghum vulgare</name>
    <dbReference type="NCBI Taxonomy" id="4558"/>
    <lineage>
        <taxon>Eukaryota</taxon>
        <taxon>Viridiplantae</taxon>
        <taxon>Streptophyta</taxon>
        <taxon>Embryophyta</taxon>
        <taxon>Tracheophyta</taxon>
        <taxon>Spermatophyta</taxon>
        <taxon>Magnoliopsida</taxon>
        <taxon>Liliopsida</taxon>
        <taxon>Poales</taxon>
        <taxon>Poaceae</taxon>
        <taxon>PACMAD clade</taxon>
        <taxon>Panicoideae</taxon>
        <taxon>Andropogonodae</taxon>
        <taxon>Andropogoneae</taxon>
        <taxon>Sorghinae</taxon>
        <taxon>Sorghum</taxon>
    </lineage>
</organism>
<dbReference type="OMA" id="EYGHHTP"/>
<proteinExistence type="inferred from homology"/>
<comment type="similarity">
    <text evidence="1">Belongs to the peptidase C14B family.</text>
</comment>
<dbReference type="NCBIfam" id="TIGR01053">
    <property type="entry name" value="LSD1"/>
    <property type="match status" value="1"/>
</dbReference>
<dbReference type="InterPro" id="IPR005735">
    <property type="entry name" value="Znf_LSD1"/>
</dbReference>
<dbReference type="GO" id="GO:0006508">
    <property type="term" value="P:proteolysis"/>
    <property type="evidence" value="ECO:0007669"/>
    <property type="project" value="InterPro"/>
</dbReference>
<feature type="domain" description="Zinc finger LSD1-type" evidence="3">
    <location>
        <begin position="17"/>
        <end position="41"/>
    </location>
</feature>
<gene>
    <name evidence="4" type="ORF">BDA96_01G374600</name>
</gene>